<dbReference type="AlphaFoldDB" id="A0A3M6VE58"/>
<name>A0A3M6VE58_9STRA</name>
<evidence type="ECO:0000256" key="10">
    <source>
        <dbReference type="SAM" id="MobiDB-lite"/>
    </source>
</evidence>
<keyword evidence="3" id="KW-0677">Repeat</keyword>
<feature type="region of interest" description="Disordered" evidence="10">
    <location>
        <begin position="542"/>
        <end position="566"/>
    </location>
</feature>
<feature type="compositionally biased region" description="Basic and acidic residues" evidence="10">
    <location>
        <begin position="542"/>
        <end position="561"/>
    </location>
</feature>
<feature type="domain" description="RRM" evidence="11">
    <location>
        <begin position="238"/>
        <end position="316"/>
    </location>
</feature>
<evidence type="ECO:0000256" key="7">
    <source>
        <dbReference type="ARBA" id="ARBA00023242"/>
    </source>
</evidence>
<dbReference type="GO" id="GO:0008270">
    <property type="term" value="F:zinc ion binding"/>
    <property type="evidence" value="ECO:0007669"/>
    <property type="project" value="UniProtKB-KW"/>
</dbReference>
<evidence type="ECO:0008006" key="18">
    <source>
        <dbReference type="Google" id="ProtNLM"/>
    </source>
</evidence>
<dbReference type="Pfam" id="PF00641">
    <property type="entry name" value="Zn_ribbon_RanBP"/>
    <property type="match status" value="1"/>
</dbReference>
<feature type="compositionally biased region" description="Polar residues" evidence="10">
    <location>
        <begin position="17"/>
        <end position="32"/>
    </location>
</feature>
<keyword evidence="16" id="KW-1185">Reference proteome</keyword>
<dbReference type="STRING" id="542832.A0A3M6VE58"/>
<dbReference type="PANTHER" id="PTHR13948:SF3">
    <property type="entry name" value="FI21118P1"/>
    <property type="match status" value="1"/>
</dbReference>
<reference evidence="16 17" key="1">
    <citation type="submission" date="2018-06" db="EMBL/GenBank/DDBJ databases">
        <title>Comparative genomics of downy mildews reveals potential adaptations to biotrophy.</title>
        <authorList>
            <person name="Fletcher K."/>
            <person name="Klosterman S.J."/>
            <person name="Derevnina L."/>
            <person name="Martin F."/>
            <person name="Koike S."/>
            <person name="Reyes Chin-Wo S."/>
            <person name="Mou B."/>
            <person name="Michelmore R."/>
        </authorList>
    </citation>
    <scope>NUCLEOTIDE SEQUENCE [LARGE SCALE GENOMIC DNA]</scope>
    <source>
        <strain evidence="15 17">R13</strain>
        <strain evidence="14 16">R14</strain>
    </source>
</reference>
<dbReference type="Gene3D" id="4.10.1060.10">
    <property type="entry name" value="Zinc finger, RanBP2-type"/>
    <property type="match status" value="1"/>
</dbReference>
<evidence type="ECO:0000259" key="11">
    <source>
        <dbReference type="PROSITE" id="PS50102"/>
    </source>
</evidence>
<dbReference type="SMART" id="SM00547">
    <property type="entry name" value="ZnF_RBZ"/>
    <property type="match status" value="1"/>
</dbReference>
<evidence type="ECO:0000313" key="17">
    <source>
        <dbReference type="Proteomes" id="UP000286097"/>
    </source>
</evidence>
<dbReference type="InterPro" id="IPR000504">
    <property type="entry name" value="RRM_dom"/>
</dbReference>
<evidence type="ECO:0000256" key="9">
    <source>
        <dbReference type="PROSITE-ProRule" id="PRU00322"/>
    </source>
</evidence>
<evidence type="ECO:0000313" key="15">
    <source>
        <dbReference type="EMBL" id="RQM17981.1"/>
    </source>
</evidence>
<keyword evidence="2" id="KW-0479">Metal-binding</keyword>
<dbReference type="PROSITE" id="PS50174">
    <property type="entry name" value="G_PATCH"/>
    <property type="match status" value="1"/>
</dbReference>
<evidence type="ECO:0000256" key="3">
    <source>
        <dbReference type="ARBA" id="ARBA00022737"/>
    </source>
</evidence>
<evidence type="ECO:0000256" key="4">
    <source>
        <dbReference type="ARBA" id="ARBA00022771"/>
    </source>
</evidence>
<feature type="compositionally biased region" description="Polar residues" evidence="10">
    <location>
        <begin position="690"/>
        <end position="714"/>
    </location>
</feature>
<keyword evidence="5" id="KW-0862">Zinc</keyword>
<dbReference type="PROSITE" id="PS01358">
    <property type="entry name" value="ZF_RANBP2_1"/>
    <property type="match status" value="1"/>
</dbReference>
<gene>
    <name evidence="15" type="ORF">DD237_001298</name>
    <name evidence="14" type="ORF">DD238_004606</name>
</gene>
<dbReference type="Proteomes" id="UP000282087">
    <property type="component" value="Unassembled WGS sequence"/>
</dbReference>
<keyword evidence="6 8" id="KW-0694">RNA-binding</keyword>
<comment type="subcellular location">
    <subcellularLocation>
        <location evidence="1">Nucleus</location>
    </subcellularLocation>
</comment>
<evidence type="ECO:0000256" key="1">
    <source>
        <dbReference type="ARBA" id="ARBA00004123"/>
    </source>
</evidence>
<dbReference type="Proteomes" id="UP000286097">
    <property type="component" value="Unassembled WGS sequence"/>
</dbReference>
<feature type="region of interest" description="Disordered" evidence="10">
    <location>
        <begin position="665"/>
        <end position="715"/>
    </location>
</feature>
<protein>
    <recommendedName>
        <fullName evidence="18">RNA-binding protein</fullName>
    </recommendedName>
</protein>
<dbReference type="Pfam" id="PF00076">
    <property type="entry name" value="RRM_1"/>
    <property type="match status" value="2"/>
</dbReference>
<dbReference type="Gene3D" id="3.30.70.330">
    <property type="match status" value="2"/>
</dbReference>
<dbReference type="CDD" id="cd16074">
    <property type="entry name" value="OCRE"/>
    <property type="match status" value="1"/>
</dbReference>
<feature type="domain" description="G-patch" evidence="12">
    <location>
        <begin position="714"/>
        <end position="761"/>
    </location>
</feature>
<dbReference type="EMBL" id="QLLG01000255">
    <property type="protein sequence ID" value="RMX65308.1"/>
    <property type="molecule type" value="Genomic_DNA"/>
</dbReference>
<feature type="compositionally biased region" description="Basic and acidic residues" evidence="10">
    <location>
        <begin position="665"/>
        <end position="683"/>
    </location>
</feature>
<feature type="domain" description="RanBP2-type" evidence="13">
    <location>
        <begin position="138"/>
        <end position="169"/>
    </location>
</feature>
<dbReference type="PROSITE" id="PS50199">
    <property type="entry name" value="ZF_RANBP2_2"/>
    <property type="match status" value="1"/>
</dbReference>
<feature type="domain" description="RRM" evidence="11">
    <location>
        <begin position="31"/>
        <end position="110"/>
    </location>
</feature>
<dbReference type="InterPro" id="IPR000467">
    <property type="entry name" value="G_patch_dom"/>
</dbReference>
<evidence type="ECO:0000259" key="12">
    <source>
        <dbReference type="PROSITE" id="PS50174"/>
    </source>
</evidence>
<dbReference type="GO" id="GO:0003723">
    <property type="term" value="F:RNA binding"/>
    <property type="evidence" value="ECO:0007669"/>
    <property type="project" value="UniProtKB-UniRule"/>
</dbReference>
<dbReference type="InterPro" id="IPR036443">
    <property type="entry name" value="Znf_RanBP2_sf"/>
</dbReference>
<keyword evidence="4 9" id="KW-0863">Zinc-finger</keyword>
<dbReference type="SUPFAM" id="SSF54928">
    <property type="entry name" value="RNA-binding domain, RBD"/>
    <property type="match status" value="2"/>
</dbReference>
<dbReference type="SMART" id="SM00360">
    <property type="entry name" value="RRM"/>
    <property type="match status" value="2"/>
</dbReference>
<evidence type="ECO:0000256" key="5">
    <source>
        <dbReference type="ARBA" id="ARBA00022833"/>
    </source>
</evidence>
<organism evidence="14 16">
    <name type="scientific">Peronospora effusa</name>
    <dbReference type="NCBI Taxonomy" id="542832"/>
    <lineage>
        <taxon>Eukaryota</taxon>
        <taxon>Sar</taxon>
        <taxon>Stramenopiles</taxon>
        <taxon>Oomycota</taxon>
        <taxon>Peronosporomycetes</taxon>
        <taxon>Peronosporales</taxon>
        <taxon>Peronosporaceae</taxon>
        <taxon>Peronospora</taxon>
    </lineage>
</organism>
<evidence type="ECO:0000313" key="16">
    <source>
        <dbReference type="Proteomes" id="UP000282087"/>
    </source>
</evidence>
<dbReference type="EMBL" id="QKXF01000085">
    <property type="protein sequence ID" value="RQM17981.1"/>
    <property type="molecule type" value="Genomic_DNA"/>
</dbReference>
<evidence type="ECO:0000313" key="14">
    <source>
        <dbReference type="EMBL" id="RMX65308.1"/>
    </source>
</evidence>
<sequence length="792" mass="86606">MSGYDRHDASLPPRGQRYSTNNSHQDHPPTSTLVLRGLPRTVTDKMILRALQSFQPLQARIIYDKTTGEPRGLAFVDFDSVEKAMEAMRTFELRPLILQNRHVNINYTDGFRRDVASCRPRDATGGFRHENHYQGQSRQTRPDWICDECNVINFARRTSCFQCNVPKTSQTKEIPATAAYRADHKRSHDDSQCGGETRNDGSSLTAPSSYGALSRGGEKASRRCGPGLDSTWNVPPSHVLVVRMLPPDIEEGELHVAFAEFDGVQDIRLIRDRATNLSRGFAFVEFRDIETATTALNRSQGLTVQNTRVDLSYARDTLSTRSHHSVDSLEGSRTSSSMAVTALEQAQWLLSQRREADTAAQNDQNSVAADVSAFLDSAAAQVAPLVQEPKKMWPAPFETAGGSYVYVSEKGLYWDPDSMFYYDAPTKVYQNSFTGTYYRCVNPTSSGAAAFQVFVPPLPVDDEAYEISTAPKVHVAIKPALSLSLKKDKKKALGISLGVKTTAFASASSVFMKTSPVGNGATAPSVNAVNMASIGMKRKSADDIAKWSQRQREANEPKSEELSTAPAQQQLLRSTALGVSAVSRGEAAKSSATSQQKATTTASSNAVDPVIEALTTVPLEAPICLLCRRKFGSLDILRKHETLSKLHLANLAKAKENKQHIAAQYREHEKEMERDAKKQRQDDYAPSTLPFRNNQWSAPTSSKPDPAPTASSLESGIGGKMLRMMGWKSGEGLGKHGTGITAPIKAASGRSDLAGLGCKAPLSTSVDFSDATCDKERRQKLVRARYDADSAS</sequence>
<dbReference type="GO" id="GO:0005634">
    <property type="term" value="C:nucleus"/>
    <property type="evidence" value="ECO:0007669"/>
    <property type="project" value="UniProtKB-SubCell"/>
</dbReference>
<dbReference type="InterPro" id="IPR035979">
    <property type="entry name" value="RBD_domain_sf"/>
</dbReference>
<dbReference type="SUPFAM" id="SSF90209">
    <property type="entry name" value="Ran binding protein zinc finger-like"/>
    <property type="match status" value="1"/>
</dbReference>
<dbReference type="SMART" id="SM00443">
    <property type="entry name" value="G_patch"/>
    <property type="match status" value="1"/>
</dbReference>
<feature type="region of interest" description="Disordered" evidence="10">
    <location>
        <begin position="1"/>
        <end position="32"/>
    </location>
</feature>
<dbReference type="InterPro" id="IPR012677">
    <property type="entry name" value="Nucleotide-bd_a/b_plait_sf"/>
</dbReference>
<proteinExistence type="predicted"/>
<dbReference type="PANTHER" id="PTHR13948">
    <property type="entry name" value="RNA-BINDING PROTEIN"/>
    <property type="match status" value="1"/>
</dbReference>
<dbReference type="InterPro" id="IPR001876">
    <property type="entry name" value="Znf_RanBP2"/>
</dbReference>
<dbReference type="PROSITE" id="PS50102">
    <property type="entry name" value="RRM"/>
    <property type="match status" value="2"/>
</dbReference>
<dbReference type="GO" id="GO:0000398">
    <property type="term" value="P:mRNA splicing, via spliceosome"/>
    <property type="evidence" value="ECO:0007669"/>
    <property type="project" value="TreeGrafter"/>
</dbReference>
<evidence type="ECO:0000256" key="2">
    <source>
        <dbReference type="ARBA" id="ARBA00022723"/>
    </source>
</evidence>
<evidence type="ECO:0000259" key="13">
    <source>
        <dbReference type="PROSITE" id="PS50199"/>
    </source>
</evidence>
<keyword evidence="7" id="KW-0539">Nucleus</keyword>
<dbReference type="Pfam" id="PF01585">
    <property type="entry name" value="G-patch"/>
    <property type="match status" value="1"/>
</dbReference>
<evidence type="ECO:0000256" key="6">
    <source>
        <dbReference type="ARBA" id="ARBA00022884"/>
    </source>
</evidence>
<comment type="caution">
    <text evidence="14">The sequence shown here is derived from an EMBL/GenBank/DDBJ whole genome shotgun (WGS) entry which is preliminary data.</text>
</comment>
<dbReference type="VEuPathDB" id="FungiDB:DD237_001298"/>
<feature type="region of interest" description="Disordered" evidence="10">
    <location>
        <begin position="174"/>
        <end position="228"/>
    </location>
</feature>
<evidence type="ECO:0000256" key="8">
    <source>
        <dbReference type="PROSITE-ProRule" id="PRU00176"/>
    </source>
</evidence>
<accession>A0A3M6VE58</accession>